<name>U6MTW0_9EIME</name>
<dbReference type="GeneID" id="25471372"/>
<dbReference type="Proteomes" id="UP000030754">
    <property type="component" value="Unassembled WGS sequence"/>
</dbReference>
<accession>U6MTW0</accession>
<dbReference type="AlphaFoldDB" id="U6MTW0"/>
<gene>
    <name evidence="1" type="ORF">ENH_00011870</name>
</gene>
<dbReference type="OrthoDB" id="3863715at2759"/>
<sequence>MSQSQFLTELAKVRWNGNPKEYTDQFAAVAERGVGLTPEELADYYCTGLPTNLHLLMTNNRVEDTQHALVPARENVPSVRGRPLVTHCPLLPDLVPQGADPGWLPIRNAAGNPTEDYEENFIMGQRGSAADVPGPRQVARNP</sequence>
<evidence type="ECO:0000313" key="1">
    <source>
        <dbReference type="EMBL" id="CDJ65909.1"/>
    </source>
</evidence>
<proteinExistence type="predicted"/>
<protein>
    <submittedName>
        <fullName evidence="1">Uncharacterized protein</fullName>
    </submittedName>
</protein>
<evidence type="ECO:0000313" key="2">
    <source>
        <dbReference type="Proteomes" id="UP000030754"/>
    </source>
</evidence>
<dbReference type="EMBL" id="HG723336">
    <property type="protein sequence ID" value="CDJ65909.1"/>
    <property type="molecule type" value="Genomic_DNA"/>
</dbReference>
<dbReference type="VEuPathDB" id="ToxoDB:ENH_00011870"/>
<keyword evidence="2" id="KW-1185">Reference proteome</keyword>
<dbReference type="RefSeq" id="XP_013434376.1">
    <property type="nucleotide sequence ID" value="XM_013578922.1"/>
</dbReference>
<reference evidence="1" key="1">
    <citation type="submission" date="2013-10" db="EMBL/GenBank/DDBJ databases">
        <title>Genomic analysis of the causative agents of coccidiosis in chickens.</title>
        <authorList>
            <person name="Reid A.J."/>
            <person name="Blake D."/>
            <person name="Billington K."/>
            <person name="Browne H."/>
            <person name="Dunn M."/>
            <person name="Hung S."/>
            <person name="Kawahara F."/>
            <person name="Miranda-Saavedra D."/>
            <person name="Mourier T."/>
            <person name="Nagra H."/>
            <person name="Otto T.D."/>
            <person name="Rawlings N."/>
            <person name="Sanchez A."/>
            <person name="Sanders M."/>
            <person name="Subramaniam C."/>
            <person name="Tay Y."/>
            <person name="Dear P."/>
            <person name="Doerig C."/>
            <person name="Gruber A."/>
            <person name="Parkinson J."/>
            <person name="Shirley M."/>
            <person name="Wan K.L."/>
            <person name="Berriman M."/>
            <person name="Tomley F."/>
            <person name="Pain A."/>
        </authorList>
    </citation>
    <scope>NUCLEOTIDE SEQUENCE [LARGE SCALE GENOMIC DNA]</scope>
    <source>
        <strain evidence="1">Houghton</strain>
    </source>
</reference>
<reference evidence="1" key="2">
    <citation type="submission" date="2013-10" db="EMBL/GenBank/DDBJ databases">
        <authorList>
            <person name="Aslett M."/>
        </authorList>
    </citation>
    <scope>NUCLEOTIDE SEQUENCE [LARGE SCALE GENOMIC DNA]</scope>
    <source>
        <strain evidence="1">Houghton</strain>
    </source>
</reference>
<organism evidence="1 2">
    <name type="scientific">Eimeria necatrix</name>
    <dbReference type="NCBI Taxonomy" id="51315"/>
    <lineage>
        <taxon>Eukaryota</taxon>
        <taxon>Sar</taxon>
        <taxon>Alveolata</taxon>
        <taxon>Apicomplexa</taxon>
        <taxon>Conoidasida</taxon>
        <taxon>Coccidia</taxon>
        <taxon>Eucoccidiorida</taxon>
        <taxon>Eimeriorina</taxon>
        <taxon>Eimeriidae</taxon>
        <taxon>Eimeria</taxon>
    </lineage>
</organism>